<dbReference type="Pfam" id="PF08327">
    <property type="entry name" value="AHSA1"/>
    <property type="match status" value="1"/>
</dbReference>
<dbReference type="AlphaFoldDB" id="A0A0Q3WS07"/>
<sequence>MVGIKHQAYIKVEKEKVFQTLTTAEGWNAWFTDRTIININIDGTGEIWLRWSYGDDHQREIVDGGKIIETIPCESFIFQWKPGKNTTTVKFQLHPFKEGTLLILEEDGYTNDDITSCIGCSVGWGEAITLLKVFLEHGIVYKGDLLLGFEDDHG</sequence>
<gene>
    <name evidence="3" type="ORF">AN964_24750</name>
</gene>
<comment type="similarity">
    <text evidence="1">Belongs to the AHA1 family.</text>
</comment>
<dbReference type="OrthoDB" id="2632836at2"/>
<dbReference type="RefSeq" id="WP_055742439.1">
    <property type="nucleotide sequence ID" value="NZ_JAAIWL010000012.1"/>
</dbReference>
<dbReference type="CDD" id="cd07814">
    <property type="entry name" value="SRPBCC_CalC_Aha1-like"/>
    <property type="match status" value="1"/>
</dbReference>
<accession>A0A0Q3WS07</accession>
<evidence type="ECO:0000313" key="4">
    <source>
        <dbReference type="Proteomes" id="UP000051888"/>
    </source>
</evidence>
<keyword evidence="4" id="KW-1185">Reference proteome</keyword>
<dbReference type="EMBL" id="LJJC01000015">
    <property type="protein sequence ID" value="KQL50831.1"/>
    <property type="molecule type" value="Genomic_DNA"/>
</dbReference>
<proteinExistence type="inferred from homology"/>
<reference evidence="3 4" key="1">
    <citation type="submission" date="2015-09" db="EMBL/GenBank/DDBJ databases">
        <title>Genome sequencing project for genomic taxonomy and phylogenomics of Bacillus-like bacteria.</title>
        <authorList>
            <person name="Liu B."/>
            <person name="Wang J."/>
            <person name="Zhu Y."/>
            <person name="Liu G."/>
            <person name="Chen Q."/>
            <person name="Chen Z."/>
            <person name="Lan J."/>
            <person name="Che J."/>
            <person name="Ge C."/>
            <person name="Shi H."/>
            <person name="Pan Z."/>
            <person name="Liu X."/>
        </authorList>
    </citation>
    <scope>NUCLEOTIDE SEQUENCE [LARGE SCALE GENOMIC DNA]</scope>
    <source>
        <strain evidence="3 4">LMG 18435</strain>
    </source>
</reference>
<dbReference type="InterPro" id="IPR023393">
    <property type="entry name" value="START-like_dom_sf"/>
</dbReference>
<dbReference type="InterPro" id="IPR013538">
    <property type="entry name" value="ASHA1/2-like_C"/>
</dbReference>
<evidence type="ECO:0000313" key="3">
    <source>
        <dbReference type="EMBL" id="KQL50831.1"/>
    </source>
</evidence>
<comment type="caution">
    <text evidence="3">The sequence shown here is derived from an EMBL/GenBank/DDBJ whole genome shotgun (WGS) entry which is preliminary data.</text>
</comment>
<evidence type="ECO:0000256" key="1">
    <source>
        <dbReference type="ARBA" id="ARBA00006817"/>
    </source>
</evidence>
<name>A0A0Q3WS07_9BACI</name>
<dbReference type="Proteomes" id="UP000051888">
    <property type="component" value="Unassembled WGS sequence"/>
</dbReference>
<protein>
    <recommendedName>
        <fullName evidence="2">Activator of Hsp90 ATPase homologue 1/2-like C-terminal domain-containing protein</fullName>
    </recommendedName>
</protein>
<dbReference type="SUPFAM" id="SSF55961">
    <property type="entry name" value="Bet v1-like"/>
    <property type="match status" value="1"/>
</dbReference>
<evidence type="ECO:0000259" key="2">
    <source>
        <dbReference type="Pfam" id="PF08327"/>
    </source>
</evidence>
<organism evidence="3 4">
    <name type="scientific">Heyndrickxia shackletonii</name>
    <dbReference type="NCBI Taxonomy" id="157838"/>
    <lineage>
        <taxon>Bacteria</taxon>
        <taxon>Bacillati</taxon>
        <taxon>Bacillota</taxon>
        <taxon>Bacilli</taxon>
        <taxon>Bacillales</taxon>
        <taxon>Bacillaceae</taxon>
        <taxon>Heyndrickxia</taxon>
    </lineage>
</organism>
<feature type="domain" description="Activator of Hsp90 ATPase homologue 1/2-like C-terminal" evidence="2">
    <location>
        <begin position="12"/>
        <end position="136"/>
    </location>
</feature>
<dbReference type="STRING" id="157838.AN964_24750"/>
<dbReference type="PATRIC" id="fig|157838.3.peg.5446"/>
<dbReference type="Gene3D" id="3.30.530.20">
    <property type="match status" value="1"/>
</dbReference>